<feature type="transmembrane region" description="Helical" evidence="2">
    <location>
        <begin position="57"/>
        <end position="77"/>
    </location>
</feature>
<feature type="region of interest" description="Disordered" evidence="1">
    <location>
        <begin position="84"/>
        <end position="234"/>
    </location>
</feature>
<dbReference type="KEGG" id="cuo:CUROG_01225"/>
<keyword evidence="2" id="KW-0472">Membrane</keyword>
<feature type="compositionally biased region" description="Low complexity" evidence="1">
    <location>
        <begin position="119"/>
        <end position="151"/>
    </location>
</feature>
<gene>
    <name evidence="3" type="ORF">CUROG_01225</name>
</gene>
<feature type="compositionally biased region" description="Polar residues" evidence="1">
    <location>
        <begin position="92"/>
        <end position="116"/>
    </location>
</feature>
<keyword evidence="2" id="KW-0812">Transmembrane</keyword>
<feature type="compositionally biased region" description="Gly residues" evidence="1">
    <location>
        <begin position="188"/>
        <end position="223"/>
    </location>
</feature>
<reference evidence="4" key="1">
    <citation type="submission" date="2019-10" db="EMBL/GenBank/DDBJ databases">
        <title>Complete genome sequence of Corynebacterium urogenitalis DSM 108747, isolated from the genital tract of a cow.</title>
        <authorList>
            <person name="Ruckert C."/>
            <person name="Ballas P."/>
            <person name="Wagener K."/>
            <person name="Drillich M."/>
            <person name="Kaempfer P."/>
            <person name="Busse H.-J."/>
            <person name="Ehling-Schulz M."/>
        </authorList>
    </citation>
    <scope>NUCLEOTIDE SEQUENCE [LARGE SCALE GENOMIC DNA]</scope>
    <source>
        <strain evidence="4">LMM 1652</strain>
    </source>
</reference>
<name>A0A5J6Z7J0_9CORY</name>
<protein>
    <submittedName>
        <fullName evidence="3">Uncharacterized protein</fullName>
    </submittedName>
</protein>
<evidence type="ECO:0000313" key="3">
    <source>
        <dbReference type="EMBL" id="QFQ01645.1"/>
    </source>
</evidence>
<dbReference type="AlphaFoldDB" id="A0A5J6Z7J0"/>
<evidence type="ECO:0000256" key="2">
    <source>
        <dbReference type="SAM" id="Phobius"/>
    </source>
</evidence>
<dbReference type="RefSeq" id="WP_161595704.1">
    <property type="nucleotide sequence ID" value="NZ_CP045032.1"/>
</dbReference>
<feature type="region of interest" description="Disordered" evidence="1">
    <location>
        <begin position="1"/>
        <end position="43"/>
    </location>
</feature>
<dbReference type="EMBL" id="CP045032">
    <property type="protein sequence ID" value="QFQ01645.1"/>
    <property type="molecule type" value="Genomic_DNA"/>
</dbReference>
<feature type="compositionally biased region" description="Polar residues" evidence="1">
    <location>
        <begin position="9"/>
        <end position="34"/>
    </location>
</feature>
<organism evidence="3 4">
    <name type="scientific">Corynebacterium urogenitale</name>
    <dbReference type="NCBI Taxonomy" id="2487892"/>
    <lineage>
        <taxon>Bacteria</taxon>
        <taxon>Bacillati</taxon>
        <taxon>Actinomycetota</taxon>
        <taxon>Actinomycetes</taxon>
        <taxon>Mycobacteriales</taxon>
        <taxon>Corynebacteriaceae</taxon>
        <taxon>Corynebacterium</taxon>
    </lineage>
</organism>
<sequence length="234" mass="23473">MSAGDPNTEAPTEQIANSASGKATSADSANTSAPEESGVEKRKKKGIIGKALDFMPAWAWILSFGLIMAIIAAIIAVTAMNSTEVGKGGANSKPSQVTPNYPEATTSGTWTQSRPANPQPYYDPGYQPDYNYAPETPTSEESATESSSKPSSEPRPSEAPRPRPSTRPQSERPQPAPPNNGGSPNPPGGNGGSGGNGNTPGGDGGNGGAPGENGGNGGNGGGEASLNPPSTPGN</sequence>
<keyword evidence="4" id="KW-1185">Reference proteome</keyword>
<dbReference type="Proteomes" id="UP000326711">
    <property type="component" value="Chromosome"/>
</dbReference>
<keyword evidence="2" id="KW-1133">Transmembrane helix</keyword>
<proteinExistence type="predicted"/>
<evidence type="ECO:0000256" key="1">
    <source>
        <dbReference type="SAM" id="MobiDB-lite"/>
    </source>
</evidence>
<evidence type="ECO:0000313" key="4">
    <source>
        <dbReference type="Proteomes" id="UP000326711"/>
    </source>
</evidence>
<accession>A0A5J6Z7J0</accession>